<dbReference type="EMBL" id="FMXE01000022">
    <property type="protein sequence ID" value="SDA87605.1"/>
    <property type="molecule type" value="Genomic_DNA"/>
</dbReference>
<reference evidence="3" key="1">
    <citation type="submission" date="2016-10" db="EMBL/GenBank/DDBJ databases">
        <authorList>
            <person name="Varghese N."/>
            <person name="Submissions S."/>
        </authorList>
    </citation>
    <scope>NUCLEOTIDE SEQUENCE [LARGE SCALE GENOMIC DNA]</scope>
    <source>
        <strain evidence="3">DSM 22703</strain>
    </source>
</reference>
<feature type="transmembrane region" description="Helical" evidence="1">
    <location>
        <begin position="142"/>
        <end position="159"/>
    </location>
</feature>
<feature type="transmembrane region" description="Helical" evidence="1">
    <location>
        <begin position="165"/>
        <end position="183"/>
    </location>
</feature>
<keyword evidence="1" id="KW-0472">Membrane</keyword>
<feature type="transmembrane region" description="Helical" evidence="1">
    <location>
        <begin position="120"/>
        <end position="137"/>
    </location>
</feature>
<evidence type="ECO:0000313" key="2">
    <source>
        <dbReference type="EMBL" id="SDA87605.1"/>
    </source>
</evidence>
<gene>
    <name evidence="2" type="ORF">SAMN03080617_03003</name>
</gene>
<feature type="transmembrane region" description="Helical" evidence="1">
    <location>
        <begin position="96"/>
        <end position="114"/>
    </location>
</feature>
<dbReference type="AlphaFoldDB" id="A0A1G5YZR6"/>
<dbReference type="RefSeq" id="WP_139183642.1">
    <property type="nucleotide sequence ID" value="NZ_FMXE01000022.1"/>
</dbReference>
<keyword evidence="1" id="KW-0812">Transmembrane</keyword>
<sequence length="188" mass="20859">MEKVLNSKESLALITSMIREAKKEAAGDGSFQLLLWGWVVAFCNLGHFTLAKAGFEQPYIIWLLIVPAIIWSFAHEWNNRKKSRIKTHLDQFLGQLWIGVFAAMCIVLAFMPALDFRHNPIMLLLAAVGVFATGSIIRVKMVQAGGMILAFGAIIAFLLPVNDQYLAGGIAMILGYLVPGYYLKNQKS</sequence>
<evidence type="ECO:0000313" key="3">
    <source>
        <dbReference type="Proteomes" id="UP000198756"/>
    </source>
</evidence>
<dbReference type="OrthoDB" id="670335at2"/>
<feature type="transmembrane region" description="Helical" evidence="1">
    <location>
        <begin position="59"/>
        <end position="75"/>
    </location>
</feature>
<dbReference type="Proteomes" id="UP000198756">
    <property type="component" value="Unassembled WGS sequence"/>
</dbReference>
<evidence type="ECO:0000256" key="1">
    <source>
        <dbReference type="SAM" id="Phobius"/>
    </source>
</evidence>
<keyword evidence="3" id="KW-1185">Reference proteome</keyword>
<proteinExistence type="predicted"/>
<accession>A0A1G5YZR6</accession>
<name>A0A1G5YZR6_9BACT</name>
<protein>
    <submittedName>
        <fullName evidence="2">Uncharacterized protein</fullName>
    </submittedName>
</protein>
<keyword evidence="1" id="KW-1133">Transmembrane helix</keyword>
<organism evidence="2 3">
    <name type="scientific">Algoriphagus alkaliphilus</name>
    <dbReference type="NCBI Taxonomy" id="279824"/>
    <lineage>
        <taxon>Bacteria</taxon>
        <taxon>Pseudomonadati</taxon>
        <taxon>Bacteroidota</taxon>
        <taxon>Cytophagia</taxon>
        <taxon>Cytophagales</taxon>
        <taxon>Cyclobacteriaceae</taxon>
        <taxon>Algoriphagus</taxon>
    </lineage>
</organism>
<feature type="transmembrane region" description="Helical" evidence="1">
    <location>
        <begin position="33"/>
        <end position="53"/>
    </location>
</feature>
<dbReference type="STRING" id="279824.SAMN03080617_03003"/>